<comment type="caution">
    <text evidence="2">The sequence shown here is derived from an EMBL/GenBank/DDBJ whole genome shotgun (WGS) entry which is preliminary data.</text>
</comment>
<evidence type="ECO:0000313" key="2">
    <source>
        <dbReference type="EMBL" id="KAJ6821391.1"/>
    </source>
</evidence>
<evidence type="ECO:0000313" key="3">
    <source>
        <dbReference type="Proteomes" id="UP001140949"/>
    </source>
</evidence>
<proteinExistence type="predicted"/>
<sequence>MRCGFGTPVSNGVDWPQRSSALRSESSPSRGRSREELEAVGSHSHGAATDRESRGVSALWRFADRGSRHDGDLAAGAHHGVDARAGDATTRWWRPAVGAGAGECVVAGARRVQIWTDVSRGGTGLLDVVGKAAMDRRPATA</sequence>
<name>A0AAX6FZJ1_IRIPA</name>
<feature type="compositionally biased region" description="Low complexity" evidence="1">
    <location>
        <begin position="18"/>
        <end position="30"/>
    </location>
</feature>
<keyword evidence="3" id="KW-1185">Reference proteome</keyword>
<evidence type="ECO:0000256" key="1">
    <source>
        <dbReference type="SAM" id="MobiDB-lite"/>
    </source>
</evidence>
<reference evidence="2" key="2">
    <citation type="submission" date="2023-04" db="EMBL/GenBank/DDBJ databases">
        <authorList>
            <person name="Bruccoleri R.E."/>
            <person name="Oakeley E.J."/>
            <person name="Faust A.-M."/>
            <person name="Dessus-Babus S."/>
            <person name="Altorfer M."/>
            <person name="Burckhardt D."/>
            <person name="Oertli M."/>
            <person name="Naumann U."/>
            <person name="Petersen F."/>
            <person name="Wong J."/>
        </authorList>
    </citation>
    <scope>NUCLEOTIDE SEQUENCE</scope>
    <source>
        <strain evidence="2">GSM-AAB239-AS_SAM_17_03QT</strain>
        <tissue evidence="2">Leaf</tissue>
    </source>
</reference>
<gene>
    <name evidence="2" type="ORF">M6B38_393110</name>
</gene>
<organism evidence="2 3">
    <name type="scientific">Iris pallida</name>
    <name type="common">Sweet iris</name>
    <dbReference type="NCBI Taxonomy" id="29817"/>
    <lineage>
        <taxon>Eukaryota</taxon>
        <taxon>Viridiplantae</taxon>
        <taxon>Streptophyta</taxon>
        <taxon>Embryophyta</taxon>
        <taxon>Tracheophyta</taxon>
        <taxon>Spermatophyta</taxon>
        <taxon>Magnoliopsida</taxon>
        <taxon>Liliopsida</taxon>
        <taxon>Asparagales</taxon>
        <taxon>Iridaceae</taxon>
        <taxon>Iridoideae</taxon>
        <taxon>Irideae</taxon>
        <taxon>Iris</taxon>
    </lineage>
</organism>
<accession>A0AAX6FZJ1</accession>
<dbReference type="Proteomes" id="UP001140949">
    <property type="component" value="Unassembled WGS sequence"/>
</dbReference>
<reference evidence="2" key="1">
    <citation type="journal article" date="2023" name="GigaByte">
        <title>Genome assembly of the bearded iris, Iris pallida Lam.</title>
        <authorList>
            <person name="Bruccoleri R.E."/>
            <person name="Oakeley E.J."/>
            <person name="Faust A.M.E."/>
            <person name="Altorfer M."/>
            <person name="Dessus-Babus S."/>
            <person name="Burckhardt D."/>
            <person name="Oertli M."/>
            <person name="Naumann U."/>
            <person name="Petersen F."/>
            <person name="Wong J."/>
        </authorList>
    </citation>
    <scope>NUCLEOTIDE SEQUENCE</scope>
    <source>
        <strain evidence="2">GSM-AAB239-AS_SAM_17_03QT</strain>
    </source>
</reference>
<dbReference type="AlphaFoldDB" id="A0AAX6FZJ1"/>
<dbReference type="EMBL" id="JANAVB010024999">
    <property type="protein sequence ID" value="KAJ6821391.1"/>
    <property type="molecule type" value="Genomic_DNA"/>
</dbReference>
<feature type="region of interest" description="Disordered" evidence="1">
    <location>
        <begin position="1"/>
        <end position="55"/>
    </location>
</feature>
<protein>
    <submittedName>
        <fullName evidence="2">Uncharacterized protein</fullName>
    </submittedName>
</protein>